<evidence type="ECO:0000313" key="1">
    <source>
        <dbReference type="EMBL" id="KYD24643.1"/>
    </source>
</evidence>
<accession>A0A150MJL8</accession>
<reference evidence="1 2" key="1">
    <citation type="submission" date="2016-01" db="EMBL/GenBank/DDBJ databases">
        <title>Draft Genome Sequences of Seven Thermophilic Sporeformers Isolated from Foods.</title>
        <authorList>
            <person name="Berendsen E.M."/>
            <person name="Wells-Bennik M.H."/>
            <person name="Krawcyk A.O."/>
            <person name="De Jong A."/>
            <person name="Holsappel S."/>
            <person name="Eijlander R.T."/>
            <person name="Kuipers O.P."/>
        </authorList>
    </citation>
    <scope>NUCLEOTIDE SEQUENCE [LARGE SCALE GENOMIC DNA]</scope>
    <source>
        <strain evidence="1 2">B4110</strain>
    </source>
</reference>
<dbReference type="AlphaFoldDB" id="A0A150MJL8"/>
<proteinExistence type="predicted"/>
<sequence>MACNHFLQPLHKHIAKASIIPVFISSVRHRFSRSSTVT</sequence>
<organism evidence="1 2">
    <name type="scientific">Parageobacillus toebii</name>
    <dbReference type="NCBI Taxonomy" id="153151"/>
    <lineage>
        <taxon>Bacteria</taxon>
        <taxon>Bacillati</taxon>
        <taxon>Bacillota</taxon>
        <taxon>Bacilli</taxon>
        <taxon>Bacillales</taxon>
        <taxon>Anoxybacillaceae</taxon>
        <taxon>Parageobacillus</taxon>
    </lineage>
</organism>
<gene>
    <name evidence="1" type="ORF">B4110_0652</name>
</gene>
<dbReference type="Proteomes" id="UP000075324">
    <property type="component" value="Unassembled WGS sequence"/>
</dbReference>
<evidence type="ECO:0000313" key="2">
    <source>
        <dbReference type="Proteomes" id="UP000075324"/>
    </source>
</evidence>
<protein>
    <submittedName>
        <fullName evidence="1">Uncharacterized protein</fullName>
    </submittedName>
</protein>
<name>A0A150MJL8_9BACL</name>
<comment type="caution">
    <text evidence="1">The sequence shown here is derived from an EMBL/GenBank/DDBJ whole genome shotgun (WGS) entry which is preliminary data.</text>
</comment>
<dbReference type="EMBL" id="LQYW01000149">
    <property type="protein sequence ID" value="KYD24643.1"/>
    <property type="molecule type" value="Genomic_DNA"/>
</dbReference>